<keyword evidence="3" id="KW-1185">Reference proteome</keyword>
<gene>
    <name evidence="2" type="ORF">BT67DRAFT_107752</name>
</gene>
<accession>A0AAN6UQL2</accession>
<evidence type="ECO:0000256" key="1">
    <source>
        <dbReference type="SAM" id="MobiDB-lite"/>
    </source>
</evidence>
<evidence type="ECO:0000313" key="2">
    <source>
        <dbReference type="EMBL" id="KAK4137387.1"/>
    </source>
</evidence>
<evidence type="ECO:0000313" key="3">
    <source>
        <dbReference type="Proteomes" id="UP001304895"/>
    </source>
</evidence>
<organism evidence="2 3">
    <name type="scientific">Trichocladium antarcticum</name>
    <dbReference type="NCBI Taxonomy" id="1450529"/>
    <lineage>
        <taxon>Eukaryota</taxon>
        <taxon>Fungi</taxon>
        <taxon>Dikarya</taxon>
        <taxon>Ascomycota</taxon>
        <taxon>Pezizomycotina</taxon>
        <taxon>Sordariomycetes</taxon>
        <taxon>Sordariomycetidae</taxon>
        <taxon>Sordariales</taxon>
        <taxon>Chaetomiaceae</taxon>
        <taxon>Trichocladium</taxon>
    </lineage>
</organism>
<dbReference type="AlphaFoldDB" id="A0AAN6UQL2"/>
<sequence>MSSDKAGCSRGRGRRVPGLPKCNLMAPSTHTIETTRSRNHHLASRVRAGAFISTPTSVRQREAGRTLSLGRIPGLTPRSPPLGSKRRPAPETRSKRSVRLASHWPNPLVRNSHQPTGGPHAEMLRDRHQASAPRFRESSQCWTPPQAASAAQTLGQWTREEKRRRLAASPVSIQSRPHDEVMDRTQRGAALVAGKCLGWLPVEPIIDCGNTLLDSIIKRGSQRPHDSQ</sequence>
<name>A0AAN6UQL2_9PEZI</name>
<comment type="caution">
    <text evidence="2">The sequence shown here is derived from an EMBL/GenBank/DDBJ whole genome shotgun (WGS) entry which is preliminary data.</text>
</comment>
<reference evidence="2" key="2">
    <citation type="submission" date="2023-05" db="EMBL/GenBank/DDBJ databases">
        <authorList>
            <consortium name="Lawrence Berkeley National Laboratory"/>
            <person name="Steindorff A."/>
            <person name="Hensen N."/>
            <person name="Bonometti L."/>
            <person name="Westerberg I."/>
            <person name="Brannstrom I.O."/>
            <person name="Guillou S."/>
            <person name="Cros-Aarteil S."/>
            <person name="Calhoun S."/>
            <person name="Haridas S."/>
            <person name="Kuo A."/>
            <person name="Mondo S."/>
            <person name="Pangilinan J."/>
            <person name="Riley R."/>
            <person name="Labutti K."/>
            <person name="Andreopoulos B."/>
            <person name="Lipzen A."/>
            <person name="Chen C."/>
            <person name="Yanf M."/>
            <person name="Daum C."/>
            <person name="Ng V."/>
            <person name="Clum A."/>
            <person name="Ohm R."/>
            <person name="Martin F."/>
            <person name="Silar P."/>
            <person name="Natvig D."/>
            <person name="Lalanne C."/>
            <person name="Gautier V."/>
            <person name="Ament-Velasquez S.L."/>
            <person name="Kruys A."/>
            <person name="Hutchinson M.I."/>
            <person name="Powell A.J."/>
            <person name="Barry K."/>
            <person name="Miller A.N."/>
            <person name="Grigoriev I.V."/>
            <person name="Debuchy R."/>
            <person name="Gladieux P."/>
            <person name="Thoren M.H."/>
            <person name="Johannesson H."/>
        </authorList>
    </citation>
    <scope>NUCLEOTIDE SEQUENCE</scope>
    <source>
        <strain evidence="2">CBS 123565</strain>
    </source>
</reference>
<feature type="region of interest" description="Disordered" evidence="1">
    <location>
        <begin position="1"/>
        <end position="25"/>
    </location>
</feature>
<reference evidence="2" key="1">
    <citation type="journal article" date="2023" name="Mol. Phylogenet. Evol.">
        <title>Genome-scale phylogeny and comparative genomics of the fungal order Sordariales.</title>
        <authorList>
            <person name="Hensen N."/>
            <person name="Bonometti L."/>
            <person name="Westerberg I."/>
            <person name="Brannstrom I.O."/>
            <person name="Guillou S."/>
            <person name="Cros-Aarteil S."/>
            <person name="Calhoun S."/>
            <person name="Haridas S."/>
            <person name="Kuo A."/>
            <person name="Mondo S."/>
            <person name="Pangilinan J."/>
            <person name="Riley R."/>
            <person name="LaButti K."/>
            <person name="Andreopoulos B."/>
            <person name="Lipzen A."/>
            <person name="Chen C."/>
            <person name="Yan M."/>
            <person name="Daum C."/>
            <person name="Ng V."/>
            <person name="Clum A."/>
            <person name="Steindorff A."/>
            <person name="Ohm R.A."/>
            <person name="Martin F."/>
            <person name="Silar P."/>
            <person name="Natvig D.O."/>
            <person name="Lalanne C."/>
            <person name="Gautier V."/>
            <person name="Ament-Velasquez S.L."/>
            <person name="Kruys A."/>
            <person name="Hutchinson M.I."/>
            <person name="Powell A.J."/>
            <person name="Barry K."/>
            <person name="Miller A.N."/>
            <person name="Grigoriev I.V."/>
            <person name="Debuchy R."/>
            <person name="Gladieux P."/>
            <person name="Hiltunen Thoren M."/>
            <person name="Johannesson H."/>
        </authorList>
    </citation>
    <scope>NUCLEOTIDE SEQUENCE</scope>
    <source>
        <strain evidence="2">CBS 123565</strain>
    </source>
</reference>
<feature type="region of interest" description="Disordered" evidence="1">
    <location>
        <begin position="54"/>
        <end position="100"/>
    </location>
</feature>
<protein>
    <submittedName>
        <fullName evidence="2">Uncharacterized protein</fullName>
    </submittedName>
</protein>
<proteinExistence type="predicted"/>
<dbReference type="EMBL" id="MU853402">
    <property type="protein sequence ID" value="KAK4137387.1"/>
    <property type="molecule type" value="Genomic_DNA"/>
</dbReference>
<dbReference type="Proteomes" id="UP001304895">
    <property type="component" value="Unassembled WGS sequence"/>
</dbReference>